<evidence type="ECO:0000313" key="3">
    <source>
        <dbReference type="Proteomes" id="UP000077202"/>
    </source>
</evidence>
<sequence>MGRAARKLVVEAESDSDDGAPEEVNMAAGRDEAERIRREERESQKRVLAAAKEKRKKASGPKEGKTKKKQKAELLAAAADEADADQEEELTNQQKASRAVAHGLLDDSIVKFLAAQEKKVVDIDNSLPEKVEPKEQTEKKKKRRKNDSSPSGYTPTSLMTCWNGFKVWLQSQNYWTENVIIDVTGKKNFLCLNFFRRVKVVVLSSIKPKAASFHSAMEFRRNRLFGEDVHRSLVMLPKKVR</sequence>
<gene>
    <name evidence="2" type="ORF">AXG93_1217s1540</name>
</gene>
<dbReference type="PANTHER" id="PTHR36387">
    <property type="entry name" value="UDP-N-ACETYLMURAMOYL-L-ALANYL-D-GLUTAMATE-2, 6-DIAMINOPIMELATE LIGASE"/>
    <property type="match status" value="1"/>
</dbReference>
<dbReference type="Proteomes" id="UP000077202">
    <property type="component" value="Unassembled WGS sequence"/>
</dbReference>
<dbReference type="PANTHER" id="PTHR36387:SF2">
    <property type="entry name" value="UDP-N-ACETYLMURAMOYL-L-ALANYL-D-GLUTAMATE-2, 6-DIAMINOPIMELATE LIGASE"/>
    <property type="match status" value="1"/>
</dbReference>
<reference evidence="2" key="1">
    <citation type="submission" date="2016-03" db="EMBL/GenBank/DDBJ databases">
        <title>Mechanisms controlling the formation of the plant cell surface in tip-growing cells are functionally conserved among land plants.</title>
        <authorList>
            <person name="Honkanen S."/>
            <person name="Jones V.A."/>
            <person name="Morieri G."/>
            <person name="Champion C."/>
            <person name="Hetherington A.J."/>
            <person name="Kelly S."/>
            <person name="Saint-Marcoux D."/>
            <person name="Proust H."/>
            <person name="Prescott H."/>
            <person name="Dolan L."/>
        </authorList>
    </citation>
    <scope>NUCLEOTIDE SEQUENCE [LARGE SCALE GENOMIC DNA]</scope>
    <source>
        <tissue evidence="2">Whole gametophyte</tissue>
    </source>
</reference>
<evidence type="ECO:0000313" key="2">
    <source>
        <dbReference type="EMBL" id="OAE23942.1"/>
    </source>
</evidence>
<keyword evidence="3" id="KW-1185">Reference proteome</keyword>
<proteinExistence type="predicted"/>
<dbReference type="AlphaFoldDB" id="A0A176VUH2"/>
<name>A0A176VUH2_MARPO</name>
<feature type="compositionally biased region" description="Basic and acidic residues" evidence="1">
    <location>
        <begin position="29"/>
        <end position="45"/>
    </location>
</feature>
<feature type="compositionally biased region" description="Acidic residues" evidence="1">
    <location>
        <begin position="80"/>
        <end position="90"/>
    </location>
</feature>
<feature type="region of interest" description="Disordered" evidence="1">
    <location>
        <begin position="131"/>
        <end position="153"/>
    </location>
</feature>
<evidence type="ECO:0000256" key="1">
    <source>
        <dbReference type="SAM" id="MobiDB-lite"/>
    </source>
</evidence>
<protein>
    <submittedName>
        <fullName evidence="2">Uncharacterized protein</fullName>
    </submittedName>
</protein>
<feature type="compositionally biased region" description="Basic residues" evidence="1">
    <location>
        <begin position="53"/>
        <end position="70"/>
    </location>
</feature>
<comment type="caution">
    <text evidence="2">The sequence shown here is derived from an EMBL/GenBank/DDBJ whole genome shotgun (WGS) entry which is preliminary data.</text>
</comment>
<dbReference type="EMBL" id="LVLJ01002730">
    <property type="protein sequence ID" value="OAE23942.1"/>
    <property type="molecule type" value="Genomic_DNA"/>
</dbReference>
<organism evidence="2 3">
    <name type="scientific">Marchantia polymorpha subsp. ruderalis</name>
    <dbReference type="NCBI Taxonomy" id="1480154"/>
    <lineage>
        <taxon>Eukaryota</taxon>
        <taxon>Viridiplantae</taxon>
        <taxon>Streptophyta</taxon>
        <taxon>Embryophyta</taxon>
        <taxon>Marchantiophyta</taxon>
        <taxon>Marchantiopsida</taxon>
        <taxon>Marchantiidae</taxon>
        <taxon>Marchantiales</taxon>
        <taxon>Marchantiaceae</taxon>
        <taxon>Marchantia</taxon>
    </lineage>
</organism>
<feature type="compositionally biased region" description="Acidic residues" evidence="1">
    <location>
        <begin position="12"/>
        <end position="21"/>
    </location>
</feature>
<accession>A0A176VUH2</accession>
<feature type="region of interest" description="Disordered" evidence="1">
    <location>
        <begin position="1"/>
        <end position="94"/>
    </location>
</feature>